<dbReference type="SUPFAM" id="SSF53335">
    <property type="entry name" value="S-adenosyl-L-methionine-dependent methyltransferases"/>
    <property type="match status" value="1"/>
</dbReference>
<protein>
    <recommendedName>
        <fullName evidence="6">Ribosomal RNA small subunit methyltransferase G</fullName>
        <ecNumber evidence="6">2.1.1.-</ecNumber>
    </recommendedName>
    <alternativeName>
        <fullName evidence="6">16S rRNA 7-methylguanosine methyltransferase</fullName>
        <shortName evidence="6">16S rRNA m7G methyltransferase</shortName>
    </alternativeName>
</protein>
<dbReference type="Gene3D" id="3.40.50.150">
    <property type="entry name" value="Vaccinia Virus protein VP39"/>
    <property type="match status" value="1"/>
</dbReference>
<evidence type="ECO:0000256" key="6">
    <source>
        <dbReference type="HAMAP-Rule" id="MF_00074"/>
    </source>
</evidence>
<comment type="similarity">
    <text evidence="6">Belongs to the methyltransferase superfamily. RNA methyltransferase RsmG family.</text>
</comment>
<keyword evidence="1 6" id="KW-0963">Cytoplasm</keyword>
<dbReference type="PIRSF" id="PIRSF003078">
    <property type="entry name" value="GidB"/>
    <property type="match status" value="1"/>
</dbReference>
<evidence type="ECO:0000256" key="5">
    <source>
        <dbReference type="ARBA" id="ARBA00022691"/>
    </source>
</evidence>
<reference evidence="8" key="1">
    <citation type="submission" date="2020-07" db="EMBL/GenBank/DDBJ databases">
        <title>Complete genome sequencing of Clostridia bacterium strain 12CBH8.</title>
        <authorList>
            <person name="Sakamoto M."/>
            <person name="Murakami T."/>
            <person name="Mori H."/>
        </authorList>
    </citation>
    <scope>NUCLEOTIDE SEQUENCE [LARGE SCALE GENOMIC DNA]</scope>
    <source>
        <strain evidence="8">12CBH8</strain>
    </source>
</reference>
<feature type="binding site" evidence="6">
    <location>
        <position position="79"/>
    </location>
    <ligand>
        <name>S-adenosyl-L-methionine</name>
        <dbReference type="ChEBI" id="CHEBI:59789"/>
    </ligand>
</feature>
<dbReference type="InterPro" id="IPR003682">
    <property type="entry name" value="rRNA_ssu_MeTfrase_G"/>
</dbReference>
<sequence length="237" mass="26167">MQHWQSILQRDAEEWGISLDAVQMDRFDRYLTLLLDWNTRMNLTAIKEPEEVAVRHFADSLTLLGSLDIPEGGRLIDVGTGAGFPGVPAKIMRPDIDLTLLDSLQKRLNFLGELLHTLGLDAHRLHARAEEGGRSAGLREQFDVATARAVASLPALCEYCLPFVKVGGVFAAMKGPGASEELEQSRNALEMLGGQVERLKEFRLSDGSTRVVVIIKKISHTPPKYPRMGTKIAKSPL</sequence>
<dbReference type="RefSeq" id="WP_215533272.1">
    <property type="nucleotide sequence ID" value="NZ_AP023321.1"/>
</dbReference>
<dbReference type="HAMAP" id="MF_00074">
    <property type="entry name" value="16SrRNA_methyltr_G"/>
    <property type="match status" value="1"/>
</dbReference>
<dbReference type="KEGG" id="sman:C12CBH8_22330"/>
<evidence type="ECO:0000256" key="4">
    <source>
        <dbReference type="ARBA" id="ARBA00022679"/>
    </source>
</evidence>
<comment type="function">
    <text evidence="6">Specifically methylates the N7 position of a guanine in 16S rRNA.</text>
</comment>
<gene>
    <name evidence="6 7" type="primary">rsmG</name>
    <name evidence="7" type="ORF">C12CBH8_22330</name>
</gene>
<evidence type="ECO:0000313" key="8">
    <source>
        <dbReference type="Proteomes" id="UP000593890"/>
    </source>
</evidence>
<dbReference type="FunFam" id="3.40.50.150:FF:000041">
    <property type="entry name" value="Ribosomal RNA small subunit methyltransferase G"/>
    <property type="match status" value="1"/>
</dbReference>
<feature type="binding site" evidence="6">
    <location>
        <position position="148"/>
    </location>
    <ligand>
        <name>S-adenosyl-L-methionine</name>
        <dbReference type="ChEBI" id="CHEBI:59789"/>
    </ligand>
</feature>
<comment type="caution">
    <text evidence="6">Lacks conserved residue(s) required for the propagation of feature annotation.</text>
</comment>
<evidence type="ECO:0000313" key="7">
    <source>
        <dbReference type="EMBL" id="BCI61594.1"/>
    </source>
</evidence>
<dbReference type="NCBIfam" id="TIGR00138">
    <property type="entry name" value="rsmG_gidB"/>
    <property type="match status" value="1"/>
</dbReference>
<feature type="binding site" evidence="6">
    <location>
        <begin position="129"/>
        <end position="130"/>
    </location>
    <ligand>
        <name>S-adenosyl-L-methionine</name>
        <dbReference type="ChEBI" id="CHEBI:59789"/>
    </ligand>
</feature>
<accession>A0A7I8DAG5</accession>
<feature type="binding site" evidence="6">
    <location>
        <position position="84"/>
    </location>
    <ligand>
        <name>S-adenosyl-L-methionine</name>
        <dbReference type="ChEBI" id="CHEBI:59789"/>
    </ligand>
</feature>
<dbReference type="Proteomes" id="UP000593890">
    <property type="component" value="Chromosome"/>
</dbReference>
<dbReference type="AlphaFoldDB" id="A0A7I8DAG5"/>
<keyword evidence="4 6" id="KW-0808">Transferase</keyword>
<comment type="subcellular location">
    <subcellularLocation>
        <location evidence="6">Cytoplasm</location>
    </subcellularLocation>
</comment>
<dbReference type="InterPro" id="IPR029063">
    <property type="entry name" value="SAM-dependent_MTases_sf"/>
</dbReference>
<keyword evidence="3 6" id="KW-0489">Methyltransferase</keyword>
<dbReference type="PANTHER" id="PTHR31760">
    <property type="entry name" value="S-ADENOSYL-L-METHIONINE-DEPENDENT METHYLTRANSFERASES SUPERFAMILY PROTEIN"/>
    <property type="match status" value="1"/>
</dbReference>
<dbReference type="Pfam" id="PF02527">
    <property type="entry name" value="GidB"/>
    <property type="match status" value="1"/>
</dbReference>
<dbReference type="EC" id="2.1.1.-" evidence="6"/>
<evidence type="ECO:0000256" key="3">
    <source>
        <dbReference type="ARBA" id="ARBA00022603"/>
    </source>
</evidence>
<keyword evidence="5 6" id="KW-0949">S-adenosyl-L-methionine</keyword>
<dbReference type="GO" id="GO:0070043">
    <property type="term" value="F:rRNA (guanine-N7-)-methyltransferase activity"/>
    <property type="evidence" value="ECO:0007669"/>
    <property type="project" value="UniProtKB-UniRule"/>
</dbReference>
<dbReference type="GO" id="GO:0005829">
    <property type="term" value="C:cytosol"/>
    <property type="evidence" value="ECO:0007669"/>
    <property type="project" value="TreeGrafter"/>
</dbReference>
<proteinExistence type="inferred from homology"/>
<name>A0A7I8DAG5_9FIRM</name>
<dbReference type="EMBL" id="AP023321">
    <property type="protein sequence ID" value="BCI61594.1"/>
    <property type="molecule type" value="Genomic_DNA"/>
</dbReference>
<keyword evidence="8" id="KW-1185">Reference proteome</keyword>
<keyword evidence="2 6" id="KW-0698">rRNA processing</keyword>
<evidence type="ECO:0000256" key="2">
    <source>
        <dbReference type="ARBA" id="ARBA00022552"/>
    </source>
</evidence>
<organism evidence="7 8">
    <name type="scientific">Solibaculum mannosilyticum</name>
    <dbReference type="NCBI Taxonomy" id="2780922"/>
    <lineage>
        <taxon>Bacteria</taxon>
        <taxon>Bacillati</taxon>
        <taxon>Bacillota</taxon>
        <taxon>Clostridia</taxon>
        <taxon>Eubacteriales</taxon>
        <taxon>Oscillospiraceae</taxon>
        <taxon>Solibaculum</taxon>
    </lineage>
</organism>
<dbReference type="PANTHER" id="PTHR31760:SF0">
    <property type="entry name" value="S-ADENOSYL-L-METHIONINE-DEPENDENT METHYLTRANSFERASES SUPERFAMILY PROTEIN"/>
    <property type="match status" value="1"/>
</dbReference>
<evidence type="ECO:0000256" key="1">
    <source>
        <dbReference type="ARBA" id="ARBA00022490"/>
    </source>
</evidence>